<feature type="coiled-coil region" evidence="1">
    <location>
        <begin position="73"/>
        <end position="110"/>
    </location>
</feature>
<evidence type="ECO:0000313" key="3">
    <source>
        <dbReference type="Proteomes" id="UP000014018"/>
    </source>
</evidence>
<accession>A0A9W5UZ08</accession>
<dbReference type="Proteomes" id="UP000014018">
    <property type="component" value="Unassembled WGS sequence"/>
</dbReference>
<evidence type="ECO:0000313" key="2">
    <source>
        <dbReference type="EMBL" id="EOO24169.1"/>
    </source>
</evidence>
<evidence type="ECO:0008006" key="4">
    <source>
        <dbReference type="Google" id="ProtNLM"/>
    </source>
</evidence>
<organism evidence="2 3">
    <name type="scientific">Bacillus cereus VD133</name>
    <dbReference type="NCBI Taxonomy" id="1053233"/>
    <lineage>
        <taxon>Bacteria</taxon>
        <taxon>Bacillati</taxon>
        <taxon>Bacillota</taxon>
        <taxon>Bacilli</taxon>
        <taxon>Bacillales</taxon>
        <taxon>Bacillaceae</taxon>
        <taxon>Bacillus</taxon>
        <taxon>Bacillus cereus group</taxon>
    </lineage>
</organism>
<name>A0A9W5UZ08_BACCE</name>
<reference evidence="2 3" key="1">
    <citation type="submission" date="2012-12" db="EMBL/GenBank/DDBJ databases">
        <title>The Genome Sequence of Bacillus cereus VD133.</title>
        <authorList>
            <consortium name="The Broad Institute Genome Sequencing Platform"/>
            <consortium name="The Broad Institute Genome Sequencing Center for Infectious Disease"/>
            <person name="Feldgarden M."/>
            <person name="Van der Auwera G.A."/>
            <person name="Mahillon J."/>
            <person name="Duprez V."/>
            <person name="Timmery S."/>
            <person name="Mattelet C."/>
            <person name="Dierick K."/>
            <person name="Sun M."/>
            <person name="Yu Z."/>
            <person name="Zhu L."/>
            <person name="Hu X."/>
            <person name="Shank E.B."/>
            <person name="Swiecicka I."/>
            <person name="Hansen B.M."/>
            <person name="Andrup L."/>
            <person name="Walker B."/>
            <person name="Young S.K."/>
            <person name="Zeng Q."/>
            <person name="Gargeya S."/>
            <person name="Fitzgerald M."/>
            <person name="Haas B."/>
            <person name="Abouelleil A."/>
            <person name="Alvarado L."/>
            <person name="Arachchi H.M."/>
            <person name="Berlin A.M."/>
            <person name="Chapman S.B."/>
            <person name="Dewar J."/>
            <person name="Goldberg J."/>
            <person name="Griggs A."/>
            <person name="Gujja S."/>
            <person name="Hansen M."/>
            <person name="Howarth C."/>
            <person name="Imamovic A."/>
            <person name="Larimer J."/>
            <person name="McCowan C."/>
            <person name="Murphy C."/>
            <person name="Neiman D."/>
            <person name="Pearson M."/>
            <person name="Priest M."/>
            <person name="Roberts A."/>
            <person name="Saif S."/>
            <person name="Shea T."/>
            <person name="Sisk P."/>
            <person name="Sykes S."/>
            <person name="Wortman J."/>
            <person name="Nusbaum C."/>
            <person name="Birren B."/>
        </authorList>
    </citation>
    <scope>NUCLEOTIDE SEQUENCE [LARGE SCALE GENOMIC DNA]</scope>
    <source>
        <strain evidence="2 3">VD133</strain>
    </source>
</reference>
<proteinExistence type="predicted"/>
<dbReference type="EMBL" id="AHFB01000178">
    <property type="protein sequence ID" value="EOO24169.1"/>
    <property type="molecule type" value="Genomic_DNA"/>
</dbReference>
<gene>
    <name evidence="2" type="ORF">IIU_06804</name>
</gene>
<dbReference type="RefSeq" id="WP_016110497.1">
    <property type="nucleotide sequence ID" value="NZ_KB976176.1"/>
</dbReference>
<sequence>MLEVMFTKSATPEIKSFQKMSLQDACKITYRLEQELQEQQDIIHVDFHILDQNSEEMYAGTLSLGSGYASHLYEHVENKLSSMEMDEDQEKQKEALLQLMKQDIEEFLQEVVPPEEIEEPEEKTRVKGEQQAKADFPLEEGKGNKKHLFQMIGGAIGGMVVGAVSVFSLYAVPSTPVEATTQPNTHLVKGLQQASIQQYPKAIQEFEKLDYKELDKESQKAVLFSYLLSGKANKALQYEPKFAESVVSYYVAVAIDNLKKVNEVQVKNDVIDFEKAVLAKKDEEVVRLKDKVSVDGRREQSIVDAYLRLKKYEDCFTFAKAQGNKNVMKQVKEVEKKEVEQSTVPDEEKKKKIESIDKVLKEI</sequence>
<keyword evidence="1" id="KW-0175">Coiled coil</keyword>
<evidence type="ECO:0000256" key="1">
    <source>
        <dbReference type="SAM" id="Coils"/>
    </source>
</evidence>
<comment type="caution">
    <text evidence="2">The sequence shown here is derived from an EMBL/GenBank/DDBJ whole genome shotgun (WGS) entry which is preliminary data.</text>
</comment>
<protein>
    <recommendedName>
        <fullName evidence="4">Large polyvalent protein associated domain-containing protein</fullName>
    </recommendedName>
</protein>
<dbReference type="AlphaFoldDB" id="A0A9W5UZ08"/>